<dbReference type="InterPro" id="IPR005151">
    <property type="entry name" value="Tail-specific_protease"/>
</dbReference>
<dbReference type="Gene3D" id="3.90.226.10">
    <property type="entry name" value="2-enoyl-CoA Hydratase, Chain A, domain 1"/>
    <property type="match status" value="1"/>
</dbReference>
<dbReference type="EMBL" id="JAVRHR010000002">
    <property type="protein sequence ID" value="MDT0607203.1"/>
    <property type="molecule type" value="Genomic_DNA"/>
</dbReference>
<dbReference type="SUPFAM" id="SSF50156">
    <property type="entry name" value="PDZ domain-like"/>
    <property type="match status" value="1"/>
</dbReference>
<dbReference type="InterPro" id="IPR029045">
    <property type="entry name" value="ClpP/crotonase-like_dom_sf"/>
</dbReference>
<dbReference type="PROSITE" id="PS50106">
    <property type="entry name" value="PDZ"/>
    <property type="match status" value="1"/>
</dbReference>
<reference evidence="2 3" key="1">
    <citation type="submission" date="2023-09" db="EMBL/GenBank/DDBJ databases">
        <authorList>
            <person name="Rey-Velasco X."/>
        </authorList>
    </citation>
    <scope>NUCLEOTIDE SEQUENCE [LARGE SCALE GENOMIC DNA]</scope>
    <source>
        <strain evidence="2 3">F388</strain>
    </source>
</reference>
<keyword evidence="3" id="KW-1185">Reference proteome</keyword>
<accession>A0ABU3ABB1</accession>
<dbReference type="InterPro" id="IPR001478">
    <property type="entry name" value="PDZ"/>
</dbReference>
<dbReference type="Proteomes" id="UP001255246">
    <property type="component" value="Unassembled WGS sequence"/>
</dbReference>
<dbReference type="InterPro" id="IPR041613">
    <property type="entry name" value="Pept_S41_N"/>
</dbReference>
<dbReference type="Gene3D" id="2.30.42.10">
    <property type="match status" value="1"/>
</dbReference>
<dbReference type="RefSeq" id="WP_311350763.1">
    <property type="nucleotide sequence ID" value="NZ_JAVRHR010000002.1"/>
</dbReference>
<sequence>MRKTLFLFIGLGLLLNACNNDDDNGLNPTSAEVTVQNFMWQAMNEWYFWQEDVADLADNRFVNNQEYTEYLQAGGDPESFIESLLFAEDRFTFYNKDFEVLLNSLSGIQKSNGLQTFSVDLLSDNSDDNRFLFVRNVIPGSDAANQGIKRGDVFYGVDGVQFTSQNISDLLSPDTYTLNRGELDVVNRLVNTTYEEVTITKEENFLEPPIRLATTLDINGTKIGYLMYQRFNSDFNEELNDVFGQFVADGVTDLVLDMRYNPGGSVNTSRLLASMIYGTNTNELYIRQRWNNKQQARFSDAQLEDFFADQVSTGMPLNSLNLSRVFVLATGSSASASELIMNGLDPYVEVVHIGTTTRGKNEFSISLVDDPDNRYSYTPSRVDNINPDNKWIIQPLVGRNENSVGFIDYTAGFSPDFELREDVFDLGSFGDPNEPLLARAIEEITNVSSKSLTKEQFSKSPNEVIEIDSQERGIMILDKSLQ</sequence>
<dbReference type="Pfam" id="PF18294">
    <property type="entry name" value="Pept_S41_N"/>
    <property type="match status" value="1"/>
</dbReference>
<dbReference type="PANTHER" id="PTHR32060">
    <property type="entry name" value="TAIL-SPECIFIC PROTEASE"/>
    <property type="match status" value="1"/>
</dbReference>
<dbReference type="SUPFAM" id="SSF52096">
    <property type="entry name" value="ClpP/crotonase"/>
    <property type="match status" value="1"/>
</dbReference>
<evidence type="ECO:0000313" key="2">
    <source>
        <dbReference type="EMBL" id="MDT0607203.1"/>
    </source>
</evidence>
<feature type="domain" description="PDZ" evidence="1">
    <location>
        <begin position="105"/>
        <end position="171"/>
    </location>
</feature>
<dbReference type="Pfam" id="PF03572">
    <property type="entry name" value="Peptidase_S41"/>
    <property type="match status" value="1"/>
</dbReference>
<name>A0ABU3ABB1_9FLAO</name>
<dbReference type="InterPro" id="IPR036034">
    <property type="entry name" value="PDZ_sf"/>
</dbReference>
<comment type="caution">
    <text evidence="2">The sequence shown here is derived from an EMBL/GenBank/DDBJ whole genome shotgun (WGS) entry which is preliminary data.</text>
</comment>
<dbReference type="CDD" id="cd07561">
    <property type="entry name" value="Peptidase_S41_CPP_like"/>
    <property type="match status" value="1"/>
</dbReference>
<evidence type="ECO:0000313" key="3">
    <source>
        <dbReference type="Proteomes" id="UP001255246"/>
    </source>
</evidence>
<protein>
    <submittedName>
        <fullName evidence="2">S41 family peptidase</fullName>
    </submittedName>
</protein>
<dbReference type="PANTHER" id="PTHR32060:SF30">
    <property type="entry name" value="CARBOXY-TERMINAL PROCESSING PROTEASE CTPA"/>
    <property type="match status" value="1"/>
</dbReference>
<dbReference type="Gene3D" id="3.30.750.170">
    <property type="match status" value="1"/>
</dbReference>
<evidence type="ECO:0000259" key="1">
    <source>
        <dbReference type="PROSITE" id="PS50106"/>
    </source>
</evidence>
<gene>
    <name evidence="2" type="ORF">RM706_09190</name>
</gene>
<organism evidence="2 3">
    <name type="scientific">Croceitalea rosinachiae</name>
    <dbReference type="NCBI Taxonomy" id="3075596"/>
    <lineage>
        <taxon>Bacteria</taxon>
        <taxon>Pseudomonadati</taxon>
        <taxon>Bacteroidota</taxon>
        <taxon>Flavobacteriia</taxon>
        <taxon>Flavobacteriales</taxon>
        <taxon>Flavobacteriaceae</taxon>
        <taxon>Croceitalea</taxon>
    </lineage>
</organism>
<proteinExistence type="predicted"/>